<gene>
    <name evidence="3" type="ORF">K1J50_04300</name>
</gene>
<organism evidence="3 4">
    <name type="scientific">Caldovatus aquaticus</name>
    <dbReference type="NCBI Taxonomy" id="2865671"/>
    <lineage>
        <taxon>Bacteria</taxon>
        <taxon>Pseudomonadati</taxon>
        <taxon>Pseudomonadota</taxon>
        <taxon>Alphaproteobacteria</taxon>
        <taxon>Acetobacterales</taxon>
        <taxon>Roseomonadaceae</taxon>
        <taxon>Caldovatus</taxon>
    </lineage>
</organism>
<evidence type="ECO:0000313" key="3">
    <source>
        <dbReference type="EMBL" id="MBW8268700.1"/>
    </source>
</evidence>
<dbReference type="SUPFAM" id="SSF53474">
    <property type="entry name" value="alpha/beta-Hydrolases"/>
    <property type="match status" value="1"/>
</dbReference>
<dbReference type="Pfam" id="PF00561">
    <property type="entry name" value="Abhydrolase_1"/>
    <property type="match status" value="1"/>
</dbReference>
<feature type="region of interest" description="Disordered" evidence="1">
    <location>
        <begin position="294"/>
        <end position="319"/>
    </location>
</feature>
<accession>A0ABS7EZ86</accession>
<dbReference type="InterPro" id="IPR000073">
    <property type="entry name" value="AB_hydrolase_1"/>
</dbReference>
<feature type="domain" description="AB hydrolase-1" evidence="2">
    <location>
        <begin position="28"/>
        <end position="140"/>
    </location>
</feature>
<dbReference type="EMBL" id="JAHZUY010000006">
    <property type="protein sequence ID" value="MBW8268700.1"/>
    <property type="molecule type" value="Genomic_DNA"/>
</dbReference>
<sequence length="319" mass="35452">MFEGFARTEIATAGGAARIHLRHGGSGPPLLLLHGNPQTHVAWHRIAGRLAERFHVVAADLRGYGDSVGPDPSDTAAYTFRAMAEDQVEVMRALGHERFMVAGHDRGARTAHRMALDHPERVERLVLLDILPSRHIWRNASAEWALGSWHWPFMAQGNGLPERMMESVPPEWFMERTMGRPDVGISISAPEAYAEYVRRFTPKTIRASCADYRAAATLDRAMDEADRDRRIACPTPVLWGERSHTGRVFGDVLAIWRDYAEDVIGAPLACGHYVPEHAPEETLARFLRFFGAAPDRPRSGRAPAGGGGSRAAGKRERRR</sequence>
<dbReference type="Proteomes" id="UP001519924">
    <property type="component" value="Unassembled WGS sequence"/>
</dbReference>
<evidence type="ECO:0000313" key="4">
    <source>
        <dbReference type="Proteomes" id="UP001519924"/>
    </source>
</evidence>
<evidence type="ECO:0000259" key="2">
    <source>
        <dbReference type="Pfam" id="PF00561"/>
    </source>
</evidence>
<dbReference type="Gene3D" id="3.40.50.1820">
    <property type="entry name" value="alpha/beta hydrolase"/>
    <property type="match status" value="1"/>
</dbReference>
<protein>
    <submittedName>
        <fullName evidence="3">Alpha/beta hydrolase</fullName>
    </submittedName>
</protein>
<keyword evidence="3" id="KW-0378">Hydrolase</keyword>
<proteinExistence type="predicted"/>
<dbReference type="PRINTS" id="PR00111">
    <property type="entry name" value="ABHYDROLASE"/>
</dbReference>
<dbReference type="InterPro" id="IPR029058">
    <property type="entry name" value="AB_hydrolase_fold"/>
</dbReference>
<keyword evidence="4" id="KW-1185">Reference proteome</keyword>
<evidence type="ECO:0000256" key="1">
    <source>
        <dbReference type="SAM" id="MobiDB-lite"/>
    </source>
</evidence>
<dbReference type="RefSeq" id="WP_220116207.1">
    <property type="nucleotide sequence ID" value="NZ_JAHZUY010000006.1"/>
</dbReference>
<dbReference type="GO" id="GO:0016787">
    <property type="term" value="F:hydrolase activity"/>
    <property type="evidence" value="ECO:0007669"/>
    <property type="project" value="UniProtKB-KW"/>
</dbReference>
<reference evidence="3 4" key="1">
    <citation type="submission" date="2021-08" db="EMBL/GenBank/DDBJ databases">
        <title>Caldovatus sediminis gen. nov., sp. nov., a moderately thermophilic bacterium isolated from a hot spring.</title>
        <authorList>
            <person name="Hu C.-J."/>
            <person name="Li W.-J."/>
            <person name="Xian W.-D."/>
        </authorList>
    </citation>
    <scope>NUCLEOTIDE SEQUENCE [LARGE SCALE GENOMIC DNA]</scope>
    <source>
        <strain evidence="3 4">SYSU G05006</strain>
    </source>
</reference>
<comment type="caution">
    <text evidence="3">The sequence shown here is derived from an EMBL/GenBank/DDBJ whole genome shotgun (WGS) entry which is preliminary data.</text>
</comment>
<name>A0ABS7EZ86_9PROT</name>
<dbReference type="PANTHER" id="PTHR43329">
    <property type="entry name" value="EPOXIDE HYDROLASE"/>
    <property type="match status" value="1"/>
</dbReference>